<name>A0ABS5E3M9_9BURK</name>
<reference evidence="2 3" key="1">
    <citation type="submission" date="2021-04" db="EMBL/GenBank/DDBJ databases">
        <title>The genome sequence of type strain Ideonella paludis KCTC 32238.</title>
        <authorList>
            <person name="Liu Y."/>
        </authorList>
    </citation>
    <scope>NUCLEOTIDE SEQUENCE [LARGE SCALE GENOMIC DNA]</scope>
    <source>
        <strain evidence="2 3">KCTC 32238</strain>
    </source>
</reference>
<feature type="chain" id="PRO_5045875382" evidence="1">
    <location>
        <begin position="19"/>
        <end position="136"/>
    </location>
</feature>
<sequence>MTSSYSGAPAMRPLSAWAVICLAAALSACTTPQTSVVEASSRPAERALLDGLRAYDEARYADAERLLNYSLGQGLGSPADQAAARKTLAFIYCTSNRVSACEQSFRAARAADPRFALSKAEAGHPLWGPVYQNSRR</sequence>
<evidence type="ECO:0000256" key="1">
    <source>
        <dbReference type="SAM" id="SignalP"/>
    </source>
</evidence>
<feature type="signal peptide" evidence="1">
    <location>
        <begin position="1"/>
        <end position="18"/>
    </location>
</feature>
<keyword evidence="1" id="KW-0732">Signal</keyword>
<dbReference type="Proteomes" id="UP000672097">
    <property type="component" value="Unassembled WGS sequence"/>
</dbReference>
<dbReference type="EMBL" id="JAGQDG010000009">
    <property type="protein sequence ID" value="MBQ0937641.1"/>
    <property type="molecule type" value="Genomic_DNA"/>
</dbReference>
<evidence type="ECO:0000313" key="3">
    <source>
        <dbReference type="Proteomes" id="UP000672097"/>
    </source>
</evidence>
<organism evidence="2 3">
    <name type="scientific">Ideonella paludis</name>
    <dbReference type="NCBI Taxonomy" id="1233411"/>
    <lineage>
        <taxon>Bacteria</taxon>
        <taxon>Pseudomonadati</taxon>
        <taxon>Pseudomonadota</taxon>
        <taxon>Betaproteobacteria</taxon>
        <taxon>Burkholderiales</taxon>
        <taxon>Sphaerotilaceae</taxon>
        <taxon>Ideonella</taxon>
    </lineage>
</organism>
<protein>
    <submittedName>
        <fullName evidence="2">TssQ family T6SS-associated lipoprotein</fullName>
    </submittedName>
</protein>
<proteinExistence type="predicted"/>
<dbReference type="NCBIfam" id="NF038027">
    <property type="entry name" value="TssQ_fam"/>
    <property type="match status" value="1"/>
</dbReference>
<keyword evidence="2" id="KW-0449">Lipoprotein</keyword>
<gene>
    <name evidence="2" type="ORF">KAK11_20110</name>
</gene>
<accession>A0ABS5E3M9</accession>
<dbReference type="InterPro" id="IPR047780">
    <property type="entry name" value="TssQ-like"/>
</dbReference>
<comment type="caution">
    <text evidence="2">The sequence shown here is derived from an EMBL/GenBank/DDBJ whole genome shotgun (WGS) entry which is preliminary data.</text>
</comment>
<evidence type="ECO:0000313" key="2">
    <source>
        <dbReference type="EMBL" id="MBQ0937641.1"/>
    </source>
</evidence>
<keyword evidence="3" id="KW-1185">Reference proteome</keyword>